<protein>
    <recommendedName>
        <fullName evidence="11">Peroxisomal membrane protein PEX13</fullName>
    </recommendedName>
    <alternativeName>
        <fullName evidence="10">Peroxin-13</fullName>
    </alternativeName>
</protein>
<evidence type="ECO:0000256" key="3">
    <source>
        <dbReference type="ARBA" id="ARBA00022448"/>
    </source>
</evidence>
<comment type="similarity">
    <text evidence="1">Belongs to the peroxin-13 family.</text>
</comment>
<evidence type="ECO:0000256" key="9">
    <source>
        <dbReference type="ARBA" id="ARBA00023140"/>
    </source>
</evidence>
<dbReference type="PANTHER" id="PTHR19332">
    <property type="entry name" value="PEROXISOMAL MEMBRANE PROTEIN PEX13"/>
    <property type="match status" value="1"/>
</dbReference>
<dbReference type="InterPro" id="IPR036028">
    <property type="entry name" value="SH3-like_dom_sf"/>
</dbReference>
<evidence type="ECO:0000256" key="4">
    <source>
        <dbReference type="ARBA" id="ARBA00022692"/>
    </source>
</evidence>
<dbReference type="SMART" id="SM00326">
    <property type="entry name" value="SH3"/>
    <property type="match status" value="1"/>
</dbReference>
<evidence type="ECO:0000256" key="5">
    <source>
        <dbReference type="ARBA" id="ARBA00022927"/>
    </source>
</evidence>
<keyword evidence="8 15" id="KW-0472">Membrane</keyword>
<dbReference type="InterPro" id="IPR007223">
    <property type="entry name" value="Peroxin-13_N"/>
</dbReference>
<evidence type="ECO:0000313" key="18">
    <source>
        <dbReference type="Proteomes" id="UP000267096"/>
    </source>
</evidence>
<keyword evidence="7" id="KW-0811">Translocation</keyword>
<dbReference type="Gene3D" id="2.30.30.40">
    <property type="entry name" value="SH3 Domains"/>
    <property type="match status" value="1"/>
</dbReference>
<evidence type="ECO:0000256" key="8">
    <source>
        <dbReference type="ARBA" id="ARBA00023136"/>
    </source>
</evidence>
<dbReference type="Pfam" id="PF04088">
    <property type="entry name" value="Peroxin-13_N"/>
    <property type="match status" value="1"/>
</dbReference>
<evidence type="ECO:0000256" key="15">
    <source>
        <dbReference type="SAM" id="Phobius"/>
    </source>
</evidence>
<comment type="subcellular location">
    <subcellularLocation>
        <location evidence="12">Peroxisome membrane</location>
    </subcellularLocation>
</comment>
<organism evidence="19">
    <name type="scientific">Anisakis simplex</name>
    <name type="common">Herring worm</name>
    <dbReference type="NCBI Taxonomy" id="6269"/>
    <lineage>
        <taxon>Eukaryota</taxon>
        <taxon>Metazoa</taxon>
        <taxon>Ecdysozoa</taxon>
        <taxon>Nematoda</taxon>
        <taxon>Chromadorea</taxon>
        <taxon>Rhabditida</taxon>
        <taxon>Spirurina</taxon>
        <taxon>Ascaridomorpha</taxon>
        <taxon>Ascaridoidea</taxon>
        <taxon>Anisakidae</taxon>
        <taxon>Anisakis</taxon>
        <taxon>Anisakis simplex complex</taxon>
    </lineage>
</organism>
<dbReference type="Proteomes" id="UP000267096">
    <property type="component" value="Unassembled WGS sequence"/>
</dbReference>
<gene>
    <name evidence="17" type="ORF">ASIM_LOCUS11423</name>
</gene>
<evidence type="ECO:0000313" key="19">
    <source>
        <dbReference type="WBParaSite" id="ASIM_0001195701-mRNA-1"/>
    </source>
</evidence>
<proteinExistence type="inferred from homology"/>
<evidence type="ECO:0000313" key="17">
    <source>
        <dbReference type="EMBL" id="VDK45039.1"/>
    </source>
</evidence>
<dbReference type="InterPro" id="IPR001452">
    <property type="entry name" value="SH3_domain"/>
</dbReference>
<dbReference type="GO" id="GO:0005778">
    <property type="term" value="C:peroxisomal membrane"/>
    <property type="evidence" value="ECO:0007669"/>
    <property type="project" value="UniProtKB-SubCell"/>
</dbReference>
<evidence type="ECO:0000256" key="1">
    <source>
        <dbReference type="ARBA" id="ARBA00006033"/>
    </source>
</evidence>
<evidence type="ECO:0000256" key="14">
    <source>
        <dbReference type="SAM" id="MobiDB-lite"/>
    </source>
</evidence>
<evidence type="ECO:0000256" key="6">
    <source>
        <dbReference type="ARBA" id="ARBA00022989"/>
    </source>
</evidence>
<keyword evidence="5" id="KW-0653">Protein transport</keyword>
<evidence type="ECO:0000256" key="7">
    <source>
        <dbReference type="ARBA" id="ARBA00023010"/>
    </source>
</evidence>
<keyword evidence="3" id="KW-0813">Transport</keyword>
<evidence type="ECO:0000256" key="2">
    <source>
        <dbReference type="ARBA" id="ARBA00022443"/>
    </source>
</evidence>
<dbReference type="EMBL" id="UYRR01031068">
    <property type="protein sequence ID" value="VDK45039.1"/>
    <property type="molecule type" value="Genomic_DNA"/>
</dbReference>
<dbReference type="OrthoDB" id="10037838at2759"/>
<dbReference type="SUPFAM" id="SSF50044">
    <property type="entry name" value="SH3-domain"/>
    <property type="match status" value="1"/>
</dbReference>
<feature type="domain" description="SH3" evidence="16">
    <location>
        <begin position="255"/>
        <end position="320"/>
    </location>
</feature>
<dbReference type="InterPro" id="IPR035463">
    <property type="entry name" value="Pex13"/>
</dbReference>
<reference evidence="17 18" key="2">
    <citation type="submission" date="2018-11" db="EMBL/GenBank/DDBJ databases">
        <authorList>
            <consortium name="Pathogen Informatics"/>
        </authorList>
    </citation>
    <scope>NUCLEOTIDE SEQUENCE [LARGE SCALE GENOMIC DNA]</scope>
</reference>
<feature type="region of interest" description="Disordered" evidence="14">
    <location>
        <begin position="1"/>
        <end position="24"/>
    </location>
</feature>
<keyword evidence="6 15" id="KW-1133">Transmembrane helix</keyword>
<evidence type="ECO:0000259" key="16">
    <source>
        <dbReference type="PROSITE" id="PS50002"/>
    </source>
</evidence>
<evidence type="ECO:0000256" key="12">
    <source>
        <dbReference type="ARBA" id="ARBA00046271"/>
    </source>
</evidence>
<dbReference type="GO" id="GO:1990429">
    <property type="term" value="C:peroxisomal importomer complex"/>
    <property type="evidence" value="ECO:0007669"/>
    <property type="project" value="TreeGrafter"/>
</dbReference>
<keyword evidence="4 15" id="KW-0812">Transmembrane</keyword>
<accession>A0A0M3JUT2</accession>
<evidence type="ECO:0000256" key="11">
    <source>
        <dbReference type="ARBA" id="ARBA00034535"/>
    </source>
</evidence>
<keyword evidence="2 13" id="KW-0728">SH3 domain</keyword>
<keyword evidence="18" id="KW-1185">Reference proteome</keyword>
<feature type="compositionally biased region" description="Pro residues" evidence="14">
    <location>
        <begin position="13"/>
        <end position="22"/>
    </location>
</feature>
<dbReference type="AlphaFoldDB" id="A0A0M3JUT2"/>
<keyword evidence="9" id="KW-0576">Peroxisome</keyword>
<dbReference type="PANTHER" id="PTHR19332:SF1">
    <property type="entry name" value="PEROXISOMAL MEMBRANE PROTEIN PEX13"/>
    <property type="match status" value="1"/>
</dbReference>
<dbReference type="WBParaSite" id="ASIM_0001195701-mRNA-1">
    <property type="protein sequence ID" value="ASIM_0001195701-mRNA-1"/>
    <property type="gene ID" value="ASIM_0001195701"/>
</dbReference>
<sequence>MGKKQSPTSNNHLPPPVPPRPAIPGENIHYSTVLNGPVNNPYAMPSYGYAQLYPTVAPYPNNNMYGNYNYTVPTESAFARLADESSRGAFQNIDAIVTAVTSIANLLTSTQNAIHSSFKAVIGVVEQFSRLKSQFMSLLVTLSVFRWLKRIWRSILVILRLRPANFSTEQMVWHDINMSKPAVNDWFASYGIADNTFNWPALLFWLVAIGGPYLIYKCIFSLMNKFEETKQWAAGFSEHYNATGQPHTAAHSSELLRHLCHALYDFVGHSERELSFRTGQTLRIAPRHQQPPVRGWLLASSEGGEQIGLVPMNYIKITGRKLMSPTPETETSFEKIYEEAFRLHS</sequence>
<dbReference type="CDD" id="cd11864">
    <property type="entry name" value="SH3_PEX13_eumet"/>
    <property type="match status" value="1"/>
</dbReference>
<name>A0A0M3JUT2_ANISI</name>
<evidence type="ECO:0000256" key="13">
    <source>
        <dbReference type="PROSITE-ProRule" id="PRU00192"/>
    </source>
</evidence>
<evidence type="ECO:0000256" key="10">
    <source>
        <dbReference type="ARBA" id="ARBA00029693"/>
    </source>
</evidence>
<feature type="transmembrane region" description="Helical" evidence="15">
    <location>
        <begin position="197"/>
        <end position="216"/>
    </location>
</feature>
<dbReference type="Pfam" id="PF14604">
    <property type="entry name" value="SH3_9"/>
    <property type="match status" value="1"/>
</dbReference>
<reference evidence="19" key="1">
    <citation type="submission" date="2017-02" db="UniProtKB">
        <authorList>
            <consortium name="WormBaseParasite"/>
        </authorList>
    </citation>
    <scope>IDENTIFICATION</scope>
</reference>
<feature type="compositionally biased region" description="Polar residues" evidence="14">
    <location>
        <begin position="1"/>
        <end position="12"/>
    </location>
</feature>
<dbReference type="PROSITE" id="PS50002">
    <property type="entry name" value="SH3"/>
    <property type="match status" value="1"/>
</dbReference>
<dbReference type="GO" id="GO:0016560">
    <property type="term" value="P:protein import into peroxisome matrix, docking"/>
    <property type="evidence" value="ECO:0007669"/>
    <property type="project" value="InterPro"/>
</dbReference>